<dbReference type="AlphaFoldDB" id="A3MUT9"/>
<sequence length="330" mass="36568">MFDAELEVLISPRRVLYVDKGGLRLGSSRAVGKVEVRDDGLYVGGKLAVFRRALKCPVKVGGLYLCGGPAEVPRFFYRDVFVEGLGPRLRLAELYATSRLNGGDCLAEYLHWLVRGAAFLWDIYKRREPTPPRGCREFAEFLIARGLRERRLYSPPAADVWTAGFLGLLRFGDALNLVERSWPGLVVALRYGIYGALRWDLPPGPDSWLLLLGLYSALDPVAVPGGVAVDLGLLRAVPYVVARVLGRWLVAFNVAGLYMAAGNFNMMVDGGRRRDSYASCDGARCRVGALLFNECVELHCGVVRTWDFEFKGVVKCRDWGSPFVAVEPCK</sequence>
<dbReference type="Proteomes" id="UP000001431">
    <property type="component" value="Chromosome"/>
</dbReference>
<gene>
    <name evidence="1" type="ordered locus">Pcal_0981</name>
</gene>
<keyword evidence="2" id="KW-1185">Reference proteome</keyword>
<reference evidence="1" key="1">
    <citation type="submission" date="2007-02" db="EMBL/GenBank/DDBJ databases">
        <title>Complete sequence of Pyrobaculum calidifontis JCM 11548.</title>
        <authorList>
            <consortium name="US DOE Joint Genome Institute"/>
            <person name="Copeland A."/>
            <person name="Lucas S."/>
            <person name="Lapidus A."/>
            <person name="Barry K."/>
            <person name="Glavina del Rio T."/>
            <person name="Dalin E."/>
            <person name="Tice H."/>
            <person name="Pitluck S."/>
            <person name="Chain P."/>
            <person name="Malfatti S."/>
            <person name="Shin M."/>
            <person name="Vergez L."/>
            <person name="Schmutz J."/>
            <person name="Larimer F."/>
            <person name="Land M."/>
            <person name="Hauser L."/>
            <person name="Kyrpides N."/>
            <person name="Mikhailova N."/>
            <person name="Cozen A.E."/>
            <person name="Fitz-Gibbon S.T."/>
            <person name="House C.H."/>
            <person name="Saltikov C."/>
            <person name="Lowe T.M."/>
            <person name="Richardson P."/>
        </authorList>
    </citation>
    <scope>NUCLEOTIDE SEQUENCE [LARGE SCALE GENOMIC DNA]</scope>
    <source>
        <strain evidence="1">JCM 11548</strain>
    </source>
</reference>
<dbReference type="EMBL" id="CP000561">
    <property type="protein sequence ID" value="ABO08406.1"/>
    <property type="molecule type" value="Genomic_DNA"/>
</dbReference>
<dbReference type="RefSeq" id="WP_011849664.1">
    <property type="nucleotide sequence ID" value="NC_009073.1"/>
</dbReference>
<dbReference type="OrthoDB" id="28046at2157"/>
<protein>
    <submittedName>
        <fullName evidence="1">Uncharacterized protein</fullName>
    </submittedName>
</protein>
<organism evidence="1 2">
    <name type="scientific">Pyrobaculum calidifontis (strain DSM 21063 / JCM 11548 / VA1)</name>
    <dbReference type="NCBI Taxonomy" id="410359"/>
    <lineage>
        <taxon>Archaea</taxon>
        <taxon>Thermoproteota</taxon>
        <taxon>Thermoprotei</taxon>
        <taxon>Thermoproteales</taxon>
        <taxon>Thermoproteaceae</taxon>
        <taxon>Pyrobaculum</taxon>
    </lineage>
</organism>
<dbReference type="GeneID" id="4909545"/>
<evidence type="ECO:0000313" key="2">
    <source>
        <dbReference type="Proteomes" id="UP000001431"/>
    </source>
</evidence>
<dbReference type="STRING" id="410359.Pcal_0981"/>
<dbReference type="KEGG" id="pcl:Pcal_0981"/>
<dbReference type="HOGENOM" id="CLU_848926_0_0_2"/>
<accession>A3MUT9</accession>
<proteinExistence type="predicted"/>
<dbReference type="eggNOG" id="arCOG05657">
    <property type="taxonomic scope" value="Archaea"/>
</dbReference>
<evidence type="ECO:0000313" key="1">
    <source>
        <dbReference type="EMBL" id="ABO08406.1"/>
    </source>
</evidence>
<name>A3MUT9_PYRCJ</name>